<dbReference type="OrthoDB" id="3078533at2"/>
<dbReference type="RefSeq" id="WP_093671259.1">
    <property type="nucleotide sequence ID" value="NZ_FOOY01000008.1"/>
</dbReference>
<dbReference type="AlphaFoldDB" id="A0A1I2QSC3"/>
<keyword evidence="2" id="KW-1185">Reference proteome</keyword>
<evidence type="ECO:0000313" key="1">
    <source>
        <dbReference type="EMBL" id="SFG31322.1"/>
    </source>
</evidence>
<accession>A0A1I2QSC3</accession>
<dbReference type="EMBL" id="FOOY01000008">
    <property type="protein sequence ID" value="SFG31322.1"/>
    <property type="molecule type" value="Genomic_DNA"/>
</dbReference>
<dbReference type="Pfam" id="PF08849">
    <property type="entry name" value="BrxA"/>
    <property type="match status" value="1"/>
</dbReference>
<dbReference type="InterPro" id="IPR023137">
    <property type="entry name" value="BrxA_sf"/>
</dbReference>
<dbReference type="InterPro" id="IPR014948">
    <property type="entry name" value="BrxA"/>
</dbReference>
<name>A0A1I2QSC3_9BACL</name>
<reference evidence="2" key="1">
    <citation type="submission" date="2016-10" db="EMBL/GenBank/DDBJ databases">
        <authorList>
            <person name="Varghese N."/>
            <person name="Submissions S."/>
        </authorList>
    </citation>
    <scope>NUCLEOTIDE SEQUENCE [LARGE SCALE GENOMIC DNA]</scope>
    <source>
        <strain evidence="2">ATCC 700379</strain>
    </source>
</reference>
<proteinExistence type="predicted"/>
<sequence length="195" mass="22822">MRKYSSTIKSRSFLFIELKNLCKCYLDGVDYSELKLKIINENLFQTESENRRRELAPTVLKRLQALDSFLVNKIVSRDTGTGKVIAVFAIEKTDRLFHDFVTEVIADKFSVLDTYLTDRDFEHFFESKGQQSEIVRAWKPYTLYKLKQVFIRILYEAGFLKSNSSNRELNRPLIDPEVRNYLLKIDSLSIGRCLA</sequence>
<gene>
    <name evidence="1" type="ORF">SAMN02982927_01303</name>
</gene>
<protein>
    <submittedName>
        <fullName evidence="1">Putative inner membrane protein</fullName>
    </submittedName>
</protein>
<dbReference type="Proteomes" id="UP000198752">
    <property type="component" value="Unassembled WGS sequence"/>
</dbReference>
<evidence type="ECO:0000313" key="2">
    <source>
        <dbReference type="Proteomes" id="UP000198752"/>
    </source>
</evidence>
<dbReference type="STRING" id="269670.SAMN02982927_01303"/>
<dbReference type="Gene3D" id="1.10.3540.10">
    <property type="entry name" value="uncharacterized protein from magnetospirillum magneticum domain"/>
    <property type="match status" value="1"/>
</dbReference>
<organism evidence="1 2">
    <name type="scientific">Sporolactobacillus nakayamae</name>
    <dbReference type="NCBI Taxonomy" id="269670"/>
    <lineage>
        <taxon>Bacteria</taxon>
        <taxon>Bacillati</taxon>
        <taxon>Bacillota</taxon>
        <taxon>Bacilli</taxon>
        <taxon>Bacillales</taxon>
        <taxon>Sporolactobacillaceae</taxon>
        <taxon>Sporolactobacillus</taxon>
    </lineage>
</organism>